<dbReference type="InterPro" id="IPR025392">
    <property type="entry name" value="DUF4124"/>
</dbReference>
<protein>
    <submittedName>
        <fullName evidence="2">DUF4124 domain-containing protein</fullName>
    </submittedName>
</protein>
<organism evidence="2 3">
    <name type="scientific">Undibacterium danionis</name>
    <dbReference type="NCBI Taxonomy" id="1812100"/>
    <lineage>
        <taxon>Bacteria</taxon>
        <taxon>Pseudomonadati</taxon>
        <taxon>Pseudomonadota</taxon>
        <taxon>Betaproteobacteria</taxon>
        <taxon>Burkholderiales</taxon>
        <taxon>Oxalobacteraceae</taxon>
        <taxon>Undibacterium</taxon>
    </lineage>
</organism>
<sequence length="108" mass="12423">MEIHISIFFAALSFASVASAEIYKCQGADGKLKYTDRPCYKNSEQQTVVKLVVPPPSVTPFNRPSLKEQDEAFKERHKMRQDYERCLADPMSMMCFGPNEYAVRRPKK</sequence>
<dbReference type="RefSeq" id="WP_390210169.1">
    <property type="nucleotide sequence ID" value="NZ_JBHLXJ010000003.1"/>
</dbReference>
<evidence type="ECO:0000259" key="1">
    <source>
        <dbReference type="Pfam" id="PF13511"/>
    </source>
</evidence>
<dbReference type="Pfam" id="PF13511">
    <property type="entry name" value="DUF4124"/>
    <property type="match status" value="1"/>
</dbReference>
<dbReference type="Proteomes" id="UP001589844">
    <property type="component" value="Unassembled WGS sequence"/>
</dbReference>
<evidence type="ECO:0000313" key="2">
    <source>
        <dbReference type="EMBL" id="MFC0348921.1"/>
    </source>
</evidence>
<comment type="caution">
    <text evidence="2">The sequence shown here is derived from an EMBL/GenBank/DDBJ whole genome shotgun (WGS) entry which is preliminary data.</text>
</comment>
<evidence type="ECO:0000313" key="3">
    <source>
        <dbReference type="Proteomes" id="UP001589844"/>
    </source>
</evidence>
<name>A0ABV6IAS3_9BURK</name>
<proteinExistence type="predicted"/>
<feature type="domain" description="DUF4124" evidence="1">
    <location>
        <begin position="10"/>
        <end position="60"/>
    </location>
</feature>
<keyword evidence="3" id="KW-1185">Reference proteome</keyword>
<accession>A0ABV6IAS3</accession>
<reference evidence="2 3" key="1">
    <citation type="submission" date="2024-09" db="EMBL/GenBank/DDBJ databases">
        <authorList>
            <person name="Sun Q."/>
            <person name="Mori K."/>
        </authorList>
    </citation>
    <scope>NUCLEOTIDE SEQUENCE [LARGE SCALE GENOMIC DNA]</scope>
    <source>
        <strain evidence="2 3">CCM 8677</strain>
    </source>
</reference>
<dbReference type="EMBL" id="JBHLXJ010000003">
    <property type="protein sequence ID" value="MFC0348921.1"/>
    <property type="molecule type" value="Genomic_DNA"/>
</dbReference>
<gene>
    <name evidence="2" type="ORF">ACFFJH_03805</name>
</gene>